<dbReference type="Proteomes" id="UP001362999">
    <property type="component" value="Unassembled WGS sequence"/>
</dbReference>
<sequence>MCITIWDSQQAITSMHMDTWKIRTKIIFPSNITVNPIFIIHIDGQIQAQFIAGASVFGPAQHGNMRKKYHDQMLQALQYLQSLQDEHTHLQQQHMLMEQEHDKTLNDLKATSHHDIQLLRKEHLEAFENRILKDQAAKEQIKNIETIRERSLRSETCKHQSANASENSTDSYRLSGNQKAGRKSTRIVLQLSVLFMQWEKEVGDPKPRAIKIIVLAAGKANESWSARKCRPTIEIPKLNLTCQ</sequence>
<comment type="caution">
    <text evidence="2">The sequence shown here is derived from an EMBL/GenBank/DDBJ whole genome shotgun (WGS) entry which is preliminary data.</text>
</comment>
<keyword evidence="3" id="KW-1185">Reference proteome</keyword>
<name>A0AAW0EEL1_9AGAR</name>
<feature type="compositionally biased region" description="Polar residues" evidence="1">
    <location>
        <begin position="159"/>
        <end position="178"/>
    </location>
</feature>
<evidence type="ECO:0000256" key="1">
    <source>
        <dbReference type="SAM" id="MobiDB-lite"/>
    </source>
</evidence>
<organism evidence="2 3">
    <name type="scientific">Favolaschia claudopus</name>
    <dbReference type="NCBI Taxonomy" id="2862362"/>
    <lineage>
        <taxon>Eukaryota</taxon>
        <taxon>Fungi</taxon>
        <taxon>Dikarya</taxon>
        <taxon>Basidiomycota</taxon>
        <taxon>Agaricomycotina</taxon>
        <taxon>Agaricomycetes</taxon>
        <taxon>Agaricomycetidae</taxon>
        <taxon>Agaricales</taxon>
        <taxon>Marasmiineae</taxon>
        <taxon>Mycenaceae</taxon>
        <taxon>Favolaschia</taxon>
    </lineage>
</organism>
<proteinExistence type="predicted"/>
<dbReference type="AlphaFoldDB" id="A0AAW0EEL1"/>
<feature type="region of interest" description="Disordered" evidence="1">
    <location>
        <begin position="155"/>
        <end position="178"/>
    </location>
</feature>
<gene>
    <name evidence="2" type="ORF">R3P38DRAFT_2756411</name>
</gene>
<dbReference type="EMBL" id="JAWWNJ010000001">
    <property type="protein sequence ID" value="KAK7063489.1"/>
    <property type="molecule type" value="Genomic_DNA"/>
</dbReference>
<protein>
    <submittedName>
        <fullName evidence="2">Uncharacterized protein</fullName>
    </submittedName>
</protein>
<accession>A0AAW0EEL1</accession>
<evidence type="ECO:0000313" key="2">
    <source>
        <dbReference type="EMBL" id="KAK7063489.1"/>
    </source>
</evidence>
<evidence type="ECO:0000313" key="3">
    <source>
        <dbReference type="Proteomes" id="UP001362999"/>
    </source>
</evidence>
<reference evidence="2 3" key="1">
    <citation type="journal article" date="2024" name="J Genomics">
        <title>Draft genome sequencing and assembly of Favolaschia claudopus CIRM-BRFM 2984 isolated from oak limbs.</title>
        <authorList>
            <person name="Navarro D."/>
            <person name="Drula E."/>
            <person name="Chaduli D."/>
            <person name="Cazenave R."/>
            <person name="Ahrendt S."/>
            <person name="Wang J."/>
            <person name="Lipzen A."/>
            <person name="Daum C."/>
            <person name="Barry K."/>
            <person name="Grigoriev I.V."/>
            <person name="Favel A."/>
            <person name="Rosso M.N."/>
            <person name="Martin F."/>
        </authorList>
    </citation>
    <scope>NUCLEOTIDE SEQUENCE [LARGE SCALE GENOMIC DNA]</scope>
    <source>
        <strain evidence="2 3">CIRM-BRFM 2984</strain>
    </source>
</reference>